<dbReference type="AlphaFoldDB" id="A0A8T0ZUC4"/>
<dbReference type="EMBL" id="RCMI01000033">
    <property type="protein sequence ID" value="KAG2940777.1"/>
    <property type="molecule type" value="Genomic_DNA"/>
</dbReference>
<dbReference type="EMBL" id="RCMG01000037">
    <property type="protein sequence ID" value="KAG2866628.1"/>
    <property type="molecule type" value="Genomic_DNA"/>
</dbReference>
<dbReference type="Proteomes" id="UP000760860">
    <property type="component" value="Unassembled WGS sequence"/>
</dbReference>
<evidence type="ECO:0000313" key="3">
    <source>
        <dbReference type="EMBL" id="KAG2952417.1"/>
    </source>
</evidence>
<accession>A0A8T0ZUC4</accession>
<evidence type="ECO:0000313" key="6">
    <source>
        <dbReference type="Proteomes" id="UP000735874"/>
    </source>
</evidence>
<reference evidence="1" key="1">
    <citation type="submission" date="2018-10" db="EMBL/GenBank/DDBJ databases">
        <title>Effector identification in a new, highly contiguous assembly of the strawberry crown rot pathogen Phytophthora cactorum.</title>
        <authorList>
            <person name="Armitage A.D."/>
            <person name="Nellist C.F."/>
            <person name="Bates H."/>
            <person name="Vickerstaff R.J."/>
            <person name="Harrison R.J."/>
        </authorList>
    </citation>
    <scope>NUCLEOTIDE SEQUENCE</scope>
    <source>
        <strain evidence="1">15-7</strain>
        <strain evidence="2">4032</strain>
        <strain evidence="3">4040</strain>
        <strain evidence="4">P415</strain>
        <strain evidence="5">P421</strain>
    </source>
</reference>
<protein>
    <submittedName>
        <fullName evidence="1">Uncharacterized protein</fullName>
    </submittedName>
</protein>
<evidence type="ECO:0000313" key="4">
    <source>
        <dbReference type="EMBL" id="KAG2967147.1"/>
    </source>
</evidence>
<dbReference type="EMBL" id="RCML01000957">
    <property type="protein sequence ID" value="KAG2967147.1"/>
    <property type="molecule type" value="Genomic_DNA"/>
</dbReference>
<dbReference type="EMBL" id="RCMK01000037">
    <property type="protein sequence ID" value="KAG2952417.1"/>
    <property type="molecule type" value="Genomic_DNA"/>
</dbReference>
<evidence type="ECO:0000313" key="1">
    <source>
        <dbReference type="EMBL" id="KAG2866628.1"/>
    </source>
</evidence>
<dbReference type="EMBL" id="RCMV01001629">
    <property type="protein sequence ID" value="KAG3207828.1"/>
    <property type="molecule type" value="Genomic_DNA"/>
</dbReference>
<name>A0A8T0ZUC4_9STRA</name>
<sequence length="47" mass="5263">MSGFIRRTAARSLDLTGYMSQSSSPLPEMTPRHRAVMPLFRAAPTRL</sequence>
<dbReference type="Proteomes" id="UP000774804">
    <property type="component" value="Unassembled WGS sequence"/>
</dbReference>
<dbReference type="Proteomes" id="UP000735874">
    <property type="component" value="Unassembled WGS sequence"/>
</dbReference>
<comment type="caution">
    <text evidence="1">The sequence shown here is derived from an EMBL/GenBank/DDBJ whole genome shotgun (WGS) entry which is preliminary data.</text>
</comment>
<evidence type="ECO:0000313" key="5">
    <source>
        <dbReference type="EMBL" id="KAG3207828.1"/>
    </source>
</evidence>
<evidence type="ECO:0000313" key="2">
    <source>
        <dbReference type="EMBL" id="KAG2940777.1"/>
    </source>
</evidence>
<dbReference type="Proteomes" id="UP000736787">
    <property type="component" value="Unassembled WGS sequence"/>
</dbReference>
<organism evidence="1 6">
    <name type="scientific">Phytophthora cactorum</name>
    <dbReference type="NCBI Taxonomy" id="29920"/>
    <lineage>
        <taxon>Eukaryota</taxon>
        <taxon>Sar</taxon>
        <taxon>Stramenopiles</taxon>
        <taxon>Oomycota</taxon>
        <taxon>Peronosporomycetes</taxon>
        <taxon>Peronosporales</taxon>
        <taxon>Peronosporaceae</taxon>
        <taxon>Phytophthora</taxon>
    </lineage>
</organism>
<gene>
    <name evidence="1" type="ORF">PC113_g2653</name>
    <name evidence="2" type="ORF">PC115_g2363</name>
    <name evidence="3" type="ORF">PC117_g2822</name>
    <name evidence="4" type="ORF">PC118_g18756</name>
    <name evidence="5" type="ORF">PC129_g21141</name>
</gene>
<dbReference type="Proteomes" id="UP000697107">
    <property type="component" value="Unassembled WGS sequence"/>
</dbReference>
<proteinExistence type="predicted"/>